<proteinExistence type="predicted"/>
<name>H2YKP8_CIOSA</name>
<reference evidence="3" key="3">
    <citation type="submission" date="2025-09" db="UniProtKB">
        <authorList>
            <consortium name="Ensembl"/>
        </authorList>
    </citation>
    <scope>IDENTIFICATION</scope>
</reference>
<feature type="region of interest" description="Disordered" evidence="1">
    <location>
        <begin position="165"/>
        <end position="266"/>
    </location>
</feature>
<dbReference type="GO" id="GO:0005634">
    <property type="term" value="C:nucleus"/>
    <property type="evidence" value="ECO:0007669"/>
    <property type="project" value="TreeGrafter"/>
</dbReference>
<dbReference type="PANTHER" id="PTHR21669">
    <property type="entry name" value="CAPZ-INTERACTING PROTEIN AND RELATED PROTEINS"/>
    <property type="match status" value="1"/>
</dbReference>
<evidence type="ECO:0000259" key="2">
    <source>
        <dbReference type="Pfam" id="PF08729"/>
    </source>
</evidence>
<keyword evidence="4" id="KW-1185">Reference proteome</keyword>
<feature type="domain" description="Hpc2-related" evidence="2">
    <location>
        <begin position="89"/>
        <end position="140"/>
    </location>
</feature>
<dbReference type="Pfam" id="PF08729">
    <property type="entry name" value="HUN"/>
    <property type="match status" value="1"/>
</dbReference>
<dbReference type="Proteomes" id="UP000007875">
    <property type="component" value="Unassembled WGS sequence"/>
</dbReference>
<dbReference type="AlphaFoldDB" id="H2YKP8"/>
<dbReference type="Ensembl" id="ENSCSAVT00000005975.1">
    <property type="protein sequence ID" value="ENSCSAVP00000005900.1"/>
    <property type="gene ID" value="ENSCSAVG00000003523.1"/>
</dbReference>
<sequence>MDLLNVSHTSKKASKDPKPSVRVEINLTSTSDASFTEVSYEALYQGVVKKSKLDIDKNGLDDGSAGKNDADSLARYYEEKYGGGGGNKKGRDRIQNLADVGYGYDETDPFVDDSECYDEMVPASLTTQLGGFYVNTGKLEFKQVSDEEELALSSRMKKKRKVTSFRFGGSGDEGDLKNTNGLKYKKAKKLNSSLDIDDKRRRKLSLQGKDKLNKLTKGPKKKPTKVQLLVAKARAHQHLNSSNQHSSSSGSDNAGALKHHSNVQGK</sequence>
<protein>
    <recommendedName>
        <fullName evidence="2">Hpc2-related domain-containing protein</fullName>
    </recommendedName>
</protein>
<dbReference type="GO" id="GO:0006325">
    <property type="term" value="P:chromatin organization"/>
    <property type="evidence" value="ECO:0007669"/>
    <property type="project" value="TreeGrafter"/>
</dbReference>
<organism evidence="3 4">
    <name type="scientific">Ciona savignyi</name>
    <name type="common">Pacific transparent sea squirt</name>
    <dbReference type="NCBI Taxonomy" id="51511"/>
    <lineage>
        <taxon>Eukaryota</taxon>
        <taxon>Metazoa</taxon>
        <taxon>Chordata</taxon>
        <taxon>Tunicata</taxon>
        <taxon>Ascidiacea</taxon>
        <taxon>Phlebobranchia</taxon>
        <taxon>Cionidae</taxon>
        <taxon>Ciona</taxon>
    </lineage>
</organism>
<dbReference type="PANTHER" id="PTHR21669:SF28">
    <property type="entry name" value="YEMANUCLEIN"/>
    <property type="match status" value="1"/>
</dbReference>
<feature type="compositionally biased region" description="Low complexity" evidence="1">
    <location>
        <begin position="238"/>
        <end position="256"/>
    </location>
</feature>
<dbReference type="GeneTree" id="ENSGT00940000155858"/>
<reference evidence="3" key="2">
    <citation type="submission" date="2025-08" db="UniProtKB">
        <authorList>
            <consortium name="Ensembl"/>
        </authorList>
    </citation>
    <scope>IDENTIFICATION</scope>
</reference>
<evidence type="ECO:0000313" key="4">
    <source>
        <dbReference type="Proteomes" id="UP000007875"/>
    </source>
</evidence>
<dbReference type="HOGENOM" id="CLU_1047789_0_0_1"/>
<feature type="region of interest" description="Disordered" evidence="1">
    <location>
        <begin position="1"/>
        <end position="20"/>
    </location>
</feature>
<feature type="compositionally biased region" description="Basic residues" evidence="1">
    <location>
        <begin position="257"/>
        <end position="266"/>
    </location>
</feature>
<evidence type="ECO:0000256" key="1">
    <source>
        <dbReference type="SAM" id="MobiDB-lite"/>
    </source>
</evidence>
<accession>H2YKP8</accession>
<evidence type="ECO:0000313" key="3">
    <source>
        <dbReference type="Ensembl" id="ENSCSAVP00000005900.1"/>
    </source>
</evidence>
<dbReference type="InterPro" id="IPR014840">
    <property type="entry name" value="HRD"/>
</dbReference>
<reference evidence="4" key="1">
    <citation type="submission" date="2003-08" db="EMBL/GenBank/DDBJ databases">
        <authorList>
            <person name="Birren B."/>
            <person name="Nusbaum C."/>
            <person name="Abebe A."/>
            <person name="Abouelleil A."/>
            <person name="Adekoya E."/>
            <person name="Ait-zahra M."/>
            <person name="Allen N."/>
            <person name="Allen T."/>
            <person name="An P."/>
            <person name="Anderson M."/>
            <person name="Anderson S."/>
            <person name="Arachchi H."/>
            <person name="Armbruster J."/>
            <person name="Bachantsang P."/>
            <person name="Baldwin J."/>
            <person name="Barry A."/>
            <person name="Bayul T."/>
            <person name="Blitshsteyn B."/>
            <person name="Bloom T."/>
            <person name="Blye J."/>
            <person name="Boguslavskiy L."/>
            <person name="Borowsky M."/>
            <person name="Boukhgalter B."/>
            <person name="Brunache A."/>
            <person name="Butler J."/>
            <person name="Calixte N."/>
            <person name="Calvo S."/>
            <person name="Camarata J."/>
            <person name="Campo K."/>
            <person name="Chang J."/>
            <person name="Cheshatsang Y."/>
            <person name="Citroen M."/>
            <person name="Collymore A."/>
            <person name="Considine T."/>
            <person name="Cook A."/>
            <person name="Cooke P."/>
            <person name="Corum B."/>
            <person name="Cuomo C."/>
            <person name="David R."/>
            <person name="Dawoe T."/>
            <person name="Degray S."/>
            <person name="Dodge S."/>
            <person name="Dooley K."/>
            <person name="Dorje P."/>
            <person name="Dorjee K."/>
            <person name="Dorris L."/>
            <person name="Duffey N."/>
            <person name="Dupes A."/>
            <person name="Elkins T."/>
            <person name="Engels R."/>
            <person name="Erickson J."/>
            <person name="Farina A."/>
            <person name="Faro S."/>
            <person name="Ferreira P."/>
            <person name="Fischer H."/>
            <person name="Fitzgerald M."/>
            <person name="Foley K."/>
            <person name="Gage D."/>
            <person name="Galagan J."/>
            <person name="Gearin G."/>
            <person name="Gnerre S."/>
            <person name="Gnirke A."/>
            <person name="Goyette A."/>
            <person name="Graham J."/>
            <person name="Grandbois E."/>
            <person name="Gyaltsen K."/>
            <person name="Hafez N."/>
            <person name="Hagopian D."/>
            <person name="Hagos B."/>
            <person name="Hall J."/>
            <person name="Hatcher B."/>
            <person name="Heller A."/>
            <person name="Higgins H."/>
            <person name="Honan T."/>
            <person name="Horn A."/>
            <person name="Houde N."/>
            <person name="Hughes L."/>
            <person name="Hulme W."/>
            <person name="Husby E."/>
            <person name="Iliev I."/>
            <person name="Jaffe D."/>
            <person name="Jones C."/>
            <person name="Kamal M."/>
            <person name="Kamat A."/>
            <person name="Kamvysselis M."/>
            <person name="Karlsson E."/>
            <person name="Kells C."/>
            <person name="Kieu A."/>
            <person name="Kisner P."/>
            <person name="Kodira C."/>
            <person name="Kulbokas E."/>
            <person name="Labutti K."/>
            <person name="Lama D."/>
            <person name="Landers T."/>
            <person name="Leger J."/>
            <person name="Levine S."/>
            <person name="Lewis D."/>
            <person name="Lewis T."/>
            <person name="Lindblad-toh K."/>
            <person name="Liu X."/>
            <person name="Lokyitsang T."/>
            <person name="Lokyitsang Y."/>
            <person name="Lucien O."/>
            <person name="Lui A."/>
            <person name="Ma L.J."/>
            <person name="Mabbitt R."/>
            <person name="Macdonald J."/>
            <person name="Maclean C."/>
            <person name="Major J."/>
            <person name="Manning J."/>
            <person name="Marabella R."/>
            <person name="Maru K."/>
            <person name="Matthews C."/>
            <person name="Mauceli E."/>
            <person name="Mccarthy M."/>
            <person name="Mcdonough S."/>
            <person name="Mcghee T."/>
            <person name="Meldrim J."/>
            <person name="Meneus L."/>
            <person name="Mesirov J."/>
            <person name="Mihalev A."/>
            <person name="Mihova T."/>
            <person name="Mikkelsen T."/>
            <person name="Mlenga V."/>
            <person name="Moru K."/>
            <person name="Mozes J."/>
            <person name="Mulrain L."/>
            <person name="Munson G."/>
            <person name="Naylor J."/>
            <person name="Newes C."/>
            <person name="Nguyen C."/>
            <person name="Nguyen N."/>
            <person name="Nguyen T."/>
            <person name="Nicol R."/>
            <person name="Nielsen C."/>
            <person name="Nizzari M."/>
            <person name="Norbu C."/>
            <person name="Norbu N."/>
            <person name="O'donnell P."/>
            <person name="Okoawo O."/>
            <person name="O'leary S."/>
            <person name="Omotosho B."/>
            <person name="O'neill K."/>
            <person name="Osman S."/>
            <person name="Parker S."/>
            <person name="Perrin D."/>
            <person name="Phunkhang P."/>
            <person name="Piqani B."/>
            <person name="Purcell S."/>
            <person name="Rachupka T."/>
            <person name="Ramasamy U."/>
            <person name="Rameau R."/>
            <person name="Ray V."/>
            <person name="Raymond C."/>
            <person name="Retta R."/>
            <person name="Richardson S."/>
            <person name="Rise C."/>
            <person name="Rodriguez J."/>
            <person name="Rogers J."/>
            <person name="Rogov P."/>
            <person name="Rutman M."/>
            <person name="Schupbach R."/>
            <person name="Seaman C."/>
            <person name="Settipalli S."/>
            <person name="Sharpe T."/>
            <person name="Sheridan J."/>
            <person name="Sherpa N."/>
            <person name="Shi J."/>
            <person name="Smirnov S."/>
            <person name="Smith C."/>
            <person name="Sougnez C."/>
            <person name="Spencer B."/>
            <person name="Stalker J."/>
            <person name="Stange-thomann N."/>
            <person name="Stavropoulos S."/>
            <person name="Stetson K."/>
            <person name="Stone C."/>
            <person name="Stone S."/>
            <person name="Stubbs M."/>
            <person name="Talamas J."/>
            <person name="Tchuinga P."/>
            <person name="Tenzing P."/>
            <person name="Tesfaye S."/>
            <person name="Theodore J."/>
            <person name="Thoulutsang Y."/>
            <person name="Topham K."/>
            <person name="Towey S."/>
            <person name="Tsamla T."/>
            <person name="Tsomo N."/>
            <person name="Vallee D."/>
            <person name="Vassiliev H."/>
            <person name="Venkataraman V."/>
            <person name="Vinson J."/>
            <person name="Vo A."/>
            <person name="Wade C."/>
            <person name="Wang S."/>
            <person name="Wangchuk T."/>
            <person name="Wangdi T."/>
            <person name="Whittaker C."/>
            <person name="Wilkinson J."/>
            <person name="Wu Y."/>
            <person name="Wyman D."/>
            <person name="Yadav S."/>
            <person name="Yang S."/>
            <person name="Yang X."/>
            <person name="Yeager S."/>
            <person name="Yee E."/>
            <person name="Young G."/>
            <person name="Zainoun J."/>
            <person name="Zembeck L."/>
            <person name="Zimmer A."/>
            <person name="Zody M."/>
            <person name="Lander E."/>
        </authorList>
    </citation>
    <scope>NUCLEOTIDE SEQUENCE [LARGE SCALE GENOMIC DNA]</scope>
</reference>